<dbReference type="InterPro" id="IPR000623">
    <property type="entry name" value="Shikimate_kinase/TSH1"/>
</dbReference>
<dbReference type="AlphaFoldDB" id="A0A9D4Z223"/>
<evidence type="ECO:0000256" key="6">
    <source>
        <dbReference type="ARBA" id="ARBA00022840"/>
    </source>
</evidence>
<sequence>MQITLAVAQRPATCAATLQVQARQASLPTATFSSKQQAAAQPRRRPAQLAVSTRGRRQTVVTSQAAAVPDPEKLDRFKSANKDYAVLTKQIEDTAAEVVEALQGTSLFLVGMMGSGKSTIGKLISQALGYCFFDTDSLIEQLSQKKVSEIFAEDGEAEFRELETQVLAELAPFKNCVVATGGGVPTRAENWGHMQGGISVWLNGQPTLLAHRVVADGSAKRPLIAQGEGKAAGGEGLEEYHAAVARLTALLEDRRVLYEMADLAVGLEGSGPDADIGAPAMEVTYRVLHAINERVKNDTEERKRRMDFEIVREGELPATMRVMDSPVAKAEQQDPFLP</sequence>
<dbReference type="SUPFAM" id="SSF52540">
    <property type="entry name" value="P-loop containing nucleoside triphosphate hydrolases"/>
    <property type="match status" value="1"/>
</dbReference>
<dbReference type="EMBL" id="SIDB01000001">
    <property type="protein sequence ID" value="KAI3438459.1"/>
    <property type="molecule type" value="Genomic_DNA"/>
</dbReference>
<dbReference type="GO" id="GO:0009073">
    <property type="term" value="P:aromatic amino acid family biosynthetic process"/>
    <property type="evidence" value="ECO:0007669"/>
    <property type="project" value="UniProtKB-KW"/>
</dbReference>
<keyword evidence="5" id="KW-0418">Kinase</keyword>
<comment type="caution">
    <text evidence="9">The sequence shown here is derived from an EMBL/GenBank/DDBJ whole genome shotgun (WGS) entry which is preliminary data.</text>
</comment>
<dbReference type="PANTHER" id="PTHR21087">
    <property type="entry name" value="SHIKIMATE KINASE"/>
    <property type="match status" value="1"/>
</dbReference>
<feature type="region of interest" description="Disordered" evidence="8">
    <location>
        <begin position="31"/>
        <end position="54"/>
    </location>
</feature>
<evidence type="ECO:0000256" key="8">
    <source>
        <dbReference type="SAM" id="MobiDB-lite"/>
    </source>
</evidence>
<evidence type="ECO:0000256" key="3">
    <source>
        <dbReference type="ARBA" id="ARBA00022679"/>
    </source>
</evidence>
<dbReference type="PANTHER" id="PTHR21087:SF16">
    <property type="entry name" value="SHIKIMATE KINASE 1, CHLOROPLASTIC"/>
    <property type="match status" value="1"/>
</dbReference>
<dbReference type="OrthoDB" id="197068at2759"/>
<reference evidence="9" key="2">
    <citation type="submission" date="2020-11" db="EMBL/GenBank/DDBJ databases">
        <authorList>
            <person name="Cecchin M."/>
            <person name="Marcolungo L."/>
            <person name="Rossato M."/>
            <person name="Girolomoni L."/>
            <person name="Cosentino E."/>
            <person name="Cuine S."/>
            <person name="Li-Beisson Y."/>
            <person name="Delledonne M."/>
            <person name="Ballottari M."/>
        </authorList>
    </citation>
    <scope>NUCLEOTIDE SEQUENCE</scope>
    <source>
        <strain evidence="9">211/11P</strain>
        <tissue evidence="9">Whole cell</tissue>
    </source>
</reference>
<evidence type="ECO:0000256" key="4">
    <source>
        <dbReference type="ARBA" id="ARBA00022741"/>
    </source>
</evidence>
<dbReference type="CDD" id="cd00464">
    <property type="entry name" value="SK"/>
    <property type="match status" value="1"/>
</dbReference>
<dbReference type="Pfam" id="PF01202">
    <property type="entry name" value="SKI"/>
    <property type="match status" value="1"/>
</dbReference>
<dbReference type="GO" id="GO:0008652">
    <property type="term" value="P:amino acid biosynthetic process"/>
    <property type="evidence" value="ECO:0007669"/>
    <property type="project" value="UniProtKB-KW"/>
</dbReference>
<dbReference type="GO" id="GO:0004765">
    <property type="term" value="F:shikimate kinase activity"/>
    <property type="evidence" value="ECO:0007669"/>
    <property type="project" value="TreeGrafter"/>
</dbReference>
<evidence type="ECO:0000256" key="1">
    <source>
        <dbReference type="ARBA" id="ARBA00006997"/>
    </source>
</evidence>
<evidence type="ECO:0000256" key="2">
    <source>
        <dbReference type="ARBA" id="ARBA00022605"/>
    </source>
</evidence>
<dbReference type="HAMAP" id="MF_00109">
    <property type="entry name" value="Shikimate_kinase"/>
    <property type="match status" value="1"/>
</dbReference>
<accession>A0A9D4Z223</accession>
<dbReference type="InterPro" id="IPR027417">
    <property type="entry name" value="P-loop_NTPase"/>
</dbReference>
<keyword evidence="4" id="KW-0547">Nucleotide-binding</keyword>
<keyword evidence="7" id="KW-0057">Aromatic amino acid biosynthesis</keyword>
<dbReference type="Proteomes" id="UP001055712">
    <property type="component" value="Unassembled WGS sequence"/>
</dbReference>
<protein>
    <recommendedName>
        <fullName evidence="11">Shikimate kinase</fullName>
    </recommendedName>
</protein>
<reference evidence="9" key="1">
    <citation type="journal article" date="2019" name="Plant J.">
        <title>Chlorella vulgaris genome assembly and annotation reveals the molecular basis for metabolic acclimation to high light conditions.</title>
        <authorList>
            <person name="Cecchin M."/>
            <person name="Marcolungo L."/>
            <person name="Rossato M."/>
            <person name="Girolomoni L."/>
            <person name="Cosentino E."/>
            <person name="Cuine S."/>
            <person name="Li-Beisson Y."/>
            <person name="Delledonne M."/>
            <person name="Ballottari M."/>
        </authorList>
    </citation>
    <scope>NUCLEOTIDE SEQUENCE</scope>
    <source>
        <strain evidence="9">211/11P</strain>
    </source>
</reference>
<keyword evidence="6" id="KW-0067">ATP-binding</keyword>
<evidence type="ECO:0000256" key="5">
    <source>
        <dbReference type="ARBA" id="ARBA00022777"/>
    </source>
</evidence>
<keyword evidence="2" id="KW-0028">Amino-acid biosynthesis</keyword>
<gene>
    <name evidence="9" type="ORF">D9Q98_000888</name>
</gene>
<dbReference type="GO" id="GO:0005524">
    <property type="term" value="F:ATP binding"/>
    <property type="evidence" value="ECO:0007669"/>
    <property type="project" value="UniProtKB-KW"/>
</dbReference>
<organism evidence="9 10">
    <name type="scientific">Chlorella vulgaris</name>
    <name type="common">Green alga</name>
    <dbReference type="NCBI Taxonomy" id="3077"/>
    <lineage>
        <taxon>Eukaryota</taxon>
        <taxon>Viridiplantae</taxon>
        <taxon>Chlorophyta</taxon>
        <taxon>core chlorophytes</taxon>
        <taxon>Trebouxiophyceae</taxon>
        <taxon>Chlorellales</taxon>
        <taxon>Chlorellaceae</taxon>
        <taxon>Chlorella clade</taxon>
        <taxon>Chlorella</taxon>
    </lineage>
</organism>
<comment type="similarity">
    <text evidence="1">Belongs to the shikimate kinase family.</text>
</comment>
<proteinExistence type="inferred from homology"/>
<dbReference type="InterPro" id="IPR031322">
    <property type="entry name" value="Shikimate/glucono_kinase"/>
</dbReference>
<evidence type="ECO:0008006" key="11">
    <source>
        <dbReference type="Google" id="ProtNLM"/>
    </source>
</evidence>
<name>A0A9D4Z223_CHLVU</name>
<evidence type="ECO:0000313" key="10">
    <source>
        <dbReference type="Proteomes" id="UP001055712"/>
    </source>
</evidence>
<keyword evidence="3" id="KW-0808">Transferase</keyword>
<dbReference type="GO" id="GO:0005829">
    <property type="term" value="C:cytosol"/>
    <property type="evidence" value="ECO:0007669"/>
    <property type="project" value="TreeGrafter"/>
</dbReference>
<evidence type="ECO:0000313" key="9">
    <source>
        <dbReference type="EMBL" id="KAI3438459.1"/>
    </source>
</evidence>
<dbReference type="Gene3D" id="3.40.50.300">
    <property type="entry name" value="P-loop containing nucleotide triphosphate hydrolases"/>
    <property type="match status" value="1"/>
</dbReference>
<keyword evidence="10" id="KW-1185">Reference proteome</keyword>
<dbReference type="PRINTS" id="PR01100">
    <property type="entry name" value="SHIKIMTKNASE"/>
</dbReference>
<evidence type="ECO:0000256" key="7">
    <source>
        <dbReference type="ARBA" id="ARBA00023141"/>
    </source>
</evidence>